<dbReference type="EC" id="2.4.1.276" evidence="3"/>
<dbReference type="CDD" id="cd03784">
    <property type="entry name" value="GT1_Gtf-like"/>
    <property type="match status" value="1"/>
</dbReference>
<dbReference type="GO" id="GO:0017000">
    <property type="term" value="P:antibiotic biosynthetic process"/>
    <property type="evidence" value="ECO:0007669"/>
    <property type="project" value="UniProtKB-ARBA"/>
</dbReference>
<dbReference type="RefSeq" id="WP_150578664.1">
    <property type="nucleotide sequence ID" value="NZ_CABVGX010000001.1"/>
</dbReference>
<dbReference type="Pfam" id="PF00201">
    <property type="entry name" value="UDPGT"/>
    <property type="match status" value="1"/>
</dbReference>
<dbReference type="AlphaFoldDB" id="A0A5E6P4P9"/>
<dbReference type="GO" id="GO:0008194">
    <property type="term" value="F:UDP-glycosyltransferase activity"/>
    <property type="evidence" value="ECO:0007669"/>
    <property type="project" value="InterPro"/>
</dbReference>
<sequence>MSHFAVIAPGFYSHFQALQALSGELLDRGHRVTFFQQADTRHWLTDPRIGFRALGAGSHPPGSLERQLRRAASPGGPLGLRRVIRDLCDSTAMLCAELPAALAGEGIDALLCDQMEAAGGLVAEGLGLPFVSVACALPINREPGLPLPVMPFAYATDERSQRMYDGSRQVHDWFMRPLRDVLHRASRQLSISPRDGLHQYLSPLAQISQTTDSFDFPRQHRPAHFHAVGPLRAPSTEKSGDWPVESDRPFVFASLGTMQGGRLSMFKRIAKACQRLDAQLLIAHCGALNGTQEKMLQRHGATWVTDFAPQQWALQQADAVVTHGGLNTVMDAIVARTPMLVMPIAFDQPGVAARVSYSGAGVRLNRRAGASTISRHLQSLLTHPPEPLNWLAADIQNAGGVTRAANVVEAAVRNGQPVWSGEVI</sequence>
<protein>
    <submittedName>
        <fullName evidence="3">Zeaxanthin glucosyltransferase</fullName>
        <ecNumber evidence="3">2.4.1.276</ecNumber>
    </submittedName>
</protein>
<evidence type="ECO:0000313" key="4">
    <source>
        <dbReference type="Proteomes" id="UP000325607"/>
    </source>
</evidence>
<evidence type="ECO:0000313" key="3">
    <source>
        <dbReference type="EMBL" id="VVM38248.1"/>
    </source>
</evidence>
<accession>A0A5E6P4P9</accession>
<dbReference type="InterPro" id="IPR050426">
    <property type="entry name" value="Glycosyltransferase_28"/>
</dbReference>
<evidence type="ECO:0000256" key="1">
    <source>
        <dbReference type="ARBA" id="ARBA00022679"/>
    </source>
</evidence>
<keyword evidence="1 2" id="KW-0808">Transferase</keyword>
<evidence type="ECO:0000256" key="2">
    <source>
        <dbReference type="RuleBase" id="RU003718"/>
    </source>
</evidence>
<dbReference type="SUPFAM" id="SSF53756">
    <property type="entry name" value="UDP-Glycosyltransferase/glycogen phosphorylase"/>
    <property type="match status" value="1"/>
</dbReference>
<reference evidence="3 4" key="1">
    <citation type="submission" date="2019-09" db="EMBL/GenBank/DDBJ databases">
        <authorList>
            <person name="Chandra G."/>
            <person name="Truman W A."/>
        </authorList>
    </citation>
    <scope>NUCLEOTIDE SEQUENCE [LARGE SCALE GENOMIC DNA]</scope>
    <source>
        <strain evidence="3">PS645</strain>
    </source>
</reference>
<dbReference type="Gene3D" id="3.40.50.2000">
    <property type="entry name" value="Glycogen Phosphorylase B"/>
    <property type="match status" value="2"/>
</dbReference>
<dbReference type="Proteomes" id="UP000325607">
    <property type="component" value="Unassembled WGS sequence"/>
</dbReference>
<dbReference type="PROSITE" id="PS00375">
    <property type="entry name" value="UDPGT"/>
    <property type="match status" value="1"/>
</dbReference>
<dbReference type="InterPro" id="IPR002213">
    <property type="entry name" value="UDP_glucos_trans"/>
</dbReference>
<dbReference type="OrthoDB" id="9805366at2"/>
<organism evidence="3 4">
    <name type="scientific">Pseudomonas fluorescens</name>
    <dbReference type="NCBI Taxonomy" id="294"/>
    <lineage>
        <taxon>Bacteria</taxon>
        <taxon>Pseudomonadati</taxon>
        <taxon>Pseudomonadota</taxon>
        <taxon>Gammaproteobacteria</taxon>
        <taxon>Pseudomonadales</taxon>
        <taxon>Pseudomonadaceae</taxon>
        <taxon>Pseudomonas</taxon>
    </lineage>
</organism>
<dbReference type="EMBL" id="CABVGX010000001">
    <property type="protein sequence ID" value="VVM38248.1"/>
    <property type="molecule type" value="Genomic_DNA"/>
</dbReference>
<keyword evidence="2 3" id="KW-0328">Glycosyltransferase</keyword>
<dbReference type="PANTHER" id="PTHR48050">
    <property type="entry name" value="STEROL 3-BETA-GLUCOSYLTRANSFERASE"/>
    <property type="match status" value="1"/>
</dbReference>
<name>A0A5E6P4P9_PSEFL</name>
<comment type="similarity">
    <text evidence="2">Belongs to the UDP-glycosyltransferase family.</text>
</comment>
<dbReference type="InterPro" id="IPR035595">
    <property type="entry name" value="UDP_glycos_trans_CS"/>
</dbReference>
<proteinExistence type="inferred from homology"/>
<gene>
    <name evidence="3" type="primary">crtX</name>
    <name evidence="3" type="ORF">PS645_00135</name>
</gene>
<dbReference type="PANTHER" id="PTHR48050:SF13">
    <property type="entry name" value="STEROL 3-BETA-GLUCOSYLTRANSFERASE UGT80A2"/>
    <property type="match status" value="1"/>
</dbReference>